<dbReference type="Pfam" id="PF05903">
    <property type="entry name" value="Peptidase_C97"/>
    <property type="match status" value="1"/>
</dbReference>
<dbReference type="PANTHER" id="PTHR12378">
    <property type="entry name" value="DESUMOYLATING ISOPEPTIDASE"/>
    <property type="match status" value="1"/>
</dbReference>
<dbReference type="PROSITE" id="PS51858">
    <property type="entry name" value="PPPDE"/>
    <property type="match status" value="1"/>
</dbReference>
<evidence type="ECO:0000256" key="3">
    <source>
        <dbReference type="ARBA" id="ARBA00022801"/>
    </source>
</evidence>
<evidence type="ECO:0000256" key="2">
    <source>
        <dbReference type="ARBA" id="ARBA00022670"/>
    </source>
</evidence>
<keyword evidence="3" id="KW-0378">Hydrolase</keyword>
<feature type="compositionally biased region" description="Basic and acidic residues" evidence="4">
    <location>
        <begin position="263"/>
        <end position="273"/>
    </location>
</feature>
<feature type="compositionally biased region" description="Low complexity" evidence="4">
    <location>
        <begin position="400"/>
        <end position="410"/>
    </location>
</feature>
<dbReference type="InterPro" id="IPR042266">
    <property type="entry name" value="PPPDE_sf"/>
</dbReference>
<feature type="compositionally biased region" description="Low complexity" evidence="4">
    <location>
        <begin position="814"/>
        <end position="823"/>
    </location>
</feature>
<dbReference type="AlphaFoldDB" id="A0AAW0XBZ6"/>
<evidence type="ECO:0000313" key="6">
    <source>
        <dbReference type="EMBL" id="KAK8737112.1"/>
    </source>
</evidence>
<dbReference type="EMBL" id="JARKIK010000043">
    <property type="protein sequence ID" value="KAK8737112.1"/>
    <property type="molecule type" value="Genomic_DNA"/>
</dbReference>
<gene>
    <name evidence="6" type="ORF">OTU49_004804</name>
</gene>
<dbReference type="SMART" id="SM01179">
    <property type="entry name" value="DUF862"/>
    <property type="match status" value="1"/>
</dbReference>
<dbReference type="InterPro" id="IPR011989">
    <property type="entry name" value="ARM-like"/>
</dbReference>
<evidence type="ECO:0000256" key="4">
    <source>
        <dbReference type="SAM" id="MobiDB-lite"/>
    </source>
</evidence>
<dbReference type="EMBL" id="JARKIK010000043">
    <property type="protein sequence ID" value="KAK8737116.1"/>
    <property type="molecule type" value="Genomic_DNA"/>
</dbReference>
<feature type="region of interest" description="Disordered" evidence="4">
    <location>
        <begin position="865"/>
        <end position="890"/>
    </location>
</feature>
<dbReference type="PRINTS" id="PR01217">
    <property type="entry name" value="PRICHEXTENSN"/>
</dbReference>
<feature type="compositionally biased region" description="Low complexity" evidence="4">
    <location>
        <begin position="286"/>
        <end position="301"/>
    </location>
</feature>
<feature type="compositionally biased region" description="Basic residues" evidence="4">
    <location>
        <begin position="241"/>
        <end position="262"/>
    </location>
</feature>
<feature type="compositionally biased region" description="Polar residues" evidence="4">
    <location>
        <begin position="321"/>
        <end position="345"/>
    </location>
</feature>
<evidence type="ECO:0000256" key="1">
    <source>
        <dbReference type="ARBA" id="ARBA00008140"/>
    </source>
</evidence>
<comment type="caution">
    <text evidence="6">The sequence shown here is derived from an EMBL/GenBank/DDBJ whole genome shotgun (WGS) entry which is preliminary data.</text>
</comment>
<reference evidence="6 7" key="1">
    <citation type="journal article" date="2024" name="BMC Genomics">
        <title>Genome assembly of redclaw crayfish (Cherax quadricarinatus) provides insights into its immune adaptation and hypoxia tolerance.</title>
        <authorList>
            <person name="Liu Z."/>
            <person name="Zheng J."/>
            <person name="Li H."/>
            <person name="Fang K."/>
            <person name="Wang S."/>
            <person name="He J."/>
            <person name="Zhou D."/>
            <person name="Weng S."/>
            <person name="Chi M."/>
            <person name="Gu Z."/>
            <person name="He J."/>
            <person name="Li F."/>
            <person name="Wang M."/>
        </authorList>
    </citation>
    <scope>NUCLEOTIDE SEQUENCE [LARGE SCALE GENOMIC DNA]</scope>
    <source>
        <strain evidence="6">ZL_2023a</strain>
    </source>
</reference>
<feature type="compositionally biased region" description="Pro residues" evidence="4">
    <location>
        <begin position="594"/>
        <end position="627"/>
    </location>
</feature>
<feature type="region of interest" description="Disordered" evidence="4">
    <location>
        <begin position="241"/>
        <end position="430"/>
    </location>
</feature>
<name>A0AAW0XBZ6_CHEQU</name>
<evidence type="ECO:0000313" key="7">
    <source>
        <dbReference type="Proteomes" id="UP001445076"/>
    </source>
</evidence>
<feature type="compositionally biased region" description="Low complexity" evidence="4">
    <location>
        <begin position="357"/>
        <end position="367"/>
    </location>
</feature>
<accession>A0AAW0XBZ6</accession>
<keyword evidence="2" id="KW-0645">Protease</keyword>
<dbReference type="EMBL" id="JARKIK010000043">
    <property type="protein sequence ID" value="KAK8737114.1"/>
    <property type="molecule type" value="Genomic_DNA"/>
</dbReference>
<dbReference type="PANTHER" id="PTHR12378:SF7">
    <property type="entry name" value="DESUMOYLATING ISOPEPTIDASE 1"/>
    <property type="match status" value="1"/>
</dbReference>
<feature type="compositionally biased region" description="Low complexity" evidence="4">
    <location>
        <begin position="584"/>
        <end position="593"/>
    </location>
</feature>
<evidence type="ECO:0000259" key="5">
    <source>
        <dbReference type="PROSITE" id="PS51858"/>
    </source>
</evidence>
<keyword evidence="7" id="KW-1185">Reference proteome</keyword>
<feature type="region of interest" description="Disordered" evidence="4">
    <location>
        <begin position="534"/>
        <end position="666"/>
    </location>
</feature>
<proteinExistence type="inferred from homology"/>
<dbReference type="GO" id="GO:0008233">
    <property type="term" value="F:peptidase activity"/>
    <property type="evidence" value="ECO:0007669"/>
    <property type="project" value="UniProtKB-KW"/>
</dbReference>
<feature type="domain" description="PPPDE" evidence="5">
    <location>
        <begin position="29"/>
        <end position="171"/>
    </location>
</feature>
<comment type="similarity">
    <text evidence="1">Belongs to the DeSI family.</text>
</comment>
<protein>
    <recommendedName>
        <fullName evidence="5">PPPDE domain-containing protein</fullName>
    </recommendedName>
</protein>
<feature type="compositionally biased region" description="Polar residues" evidence="4">
    <location>
        <begin position="723"/>
        <end position="733"/>
    </location>
</feature>
<sequence length="1211" mass="132867">MASTSIANKREFYERDERRAMNGVDDTGYQVELFVYDLSRGLAKTMSPALLGKQIEGIWHTGVVAYGREYFFGSGGIESCRQGGTILGDPDKIEELGHSQVPYQLFLEYIFGLGEGNYKPGAYDLLKHNCNNFSDEVSQFLCGHGVPKHILQLPDEVLNTTLGETLKTVLKDLDIKSSDSRKVNFANFNNNLHSYVPAEGIPRRQDDSHELEELNKAIDQVRLQGIKLEDRRNSINEKVIRKEKKKKDRKEKKERKEKKKKLKLGEEFSEERQRKHSIVENIEQQHSSSPSCSGLPSSSHSRNNSEGDTPPQVLSDPLLETSLQPFDDLNTNLAASVENSSSGEIVSTEPEPFERLPSPTSRGTTPSPEDRLSTTNTEKPATPAQNTMADSAPELEPEELAPAPTESSSEPAREPSPIEPIPEVEREPPIVFKDELDVSTGCDEGGSLYDMCFNLNPTSSSLNPTSSSLNLNLIHRSPNLSPCLSMSDSSSASSDSNLYLWSFSSSSSSSSSSNSSNSSPLFFYSSSLSTSSSSSSISSSSSSSSQTSEKSSFTSSHSSKSEDSDVNNNLPDPSTVPPYCTMEASAPPYHTPTSAPPYHTPASPTPPYHTPASPAPPYHTPTSPTPPYHTSASPAPPYHTSESAPPSYPSSPPAYSARHKSPTSLSRSSTVASDLSVCSSTSALSFGSSYYLLYVVDPIGRVPTPEELPSSPEASPSPPKLSRCNSNASVSSVDTMRTVTPDQQYFDINNAAFRHMHGISRSTSYESCLTWRSRSRSLSYDSSSTLQLQSHNKNPTALHFTLSPVAPSPPATPSPTTRSQPASPVLPRVIPPSRAYSLESMTSFLRQIPRVSSSFESISTFELAPSSCSTSPLPRGEQHPDRPSSTDSPILLESQNRNLHGSQDSVMVYRPVPRYSNTDPGSPEPQSALLCYLGPARPYEPPVIYADVARKVNVEFDGLVSTCAHLLSPEEQGHMEELRAYVVEDEGSWALGENFSILFSRVLHDPSIPDQARLHLVRIMAAAALKDDVILLLHQDRRDHTIMNYANKVESLPPEHQESLALFFCNMFEHLSPSEWLLYISEWQDGGQQASNIRVTTKVAVNALLHSNAKVQEYGSAIMYNLGTKEVKTVVFDDVAPELAMAILQFFNNHPPEELLWRTMTALCRFCYSSTEVPALIKMIGPEPGTFKGASERVDAVIEEIDAKLSRVRLF</sequence>
<feature type="compositionally biased region" description="Low complexity" evidence="4">
    <location>
        <begin position="705"/>
        <end position="714"/>
    </location>
</feature>
<dbReference type="Gene3D" id="1.25.10.10">
    <property type="entry name" value="Leucine-rich Repeat Variant"/>
    <property type="match status" value="1"/>
</dbReference>
<dbReference type="Gene3D" id="3.90.1720.30">
    <property type="entry name" value="PPPDE domains"/>
    <property type="match status" value="1"/>
</dbReference>
<reference evidence="6" key="2">
    <citation type="submission" date="2024-01" db="EMBL/GenBank/DDBJ databases">
        <authorList>
            <person name="He J."/>
            <person name="Wang M."/>
            <person name="Zheng J."/>
            <person name="Liu Z."/>
        </authorList>
    </citation>
    <scope>NUCLEOTIDE SEQUENCE</scope>
    <source>
        <strain evidence="6">ZL_2023a</strain>
        <tissue evidence="6">Muscle</tissue>
    </source>
</reference>
<feature type="compositionally biased region" description="Polar residues" evidence="4">
    <location>
        <begin position="373"/>
        <end position="389"/>
    </location>
</feature>
<dbReference type="Proteomes" id="UP001445076">
    <property type="component" value="Unassembled WGS sequence"/>
</dbReference>
<organism evidence="6 7">
    <name type="scientific">Cherax quadricarinatus</name>
    <name type="common">Australian red claw crayfish</name>
    <dbReference type="NCBI Taxonomy" id="27406"/>
    <lineage>
        <taxon>Eukaryota</taxon>
        <taxon>Metazoa</taxon>
        <taxon>Ecdysozoa</taxon>
        <taxon>Arthropoda</taxon>
        <taxon>Crustacea</taxon>
        <taxon>Multicrustacea</taxon>
        <taxon>Malacostraca</taxon>
        <taxon>Eumalacostraca</taxon>
        <taxon>Eucarida</taxon>
        <taxon>Decapoda</taxon>
        <taxon>Pleocyemata</taxon>
        <taxon>Astacidea</taxon>
        <taxon>Parastacoidea</taxon>
        <taxon>Parastacidae</taxon>
        <taxon>Cherax</taxon>
    </lineage>
</organism>
<feature type="region of interest" description="Disordered" evidence="4">
    <location>
        <begin position="705"/>
        <end position="733"/>
    </location>
</feature>
<dbReference type="GO" id="GO:0070646">
    <property type="term" value="P:protein modification by small protein removal"/>
    <property type="evidence" value="ECO:0007669"/>
    <property type="project" value="TreeGrafter"/>
</dbReference>
<feature type="region of interest" description="Disordered" evidence="4">
    <location>
        <begin position="798"/>
        <end position="829"/>
    </location>
</feature>
<dbReference type="GO" id="GO:0006508">
    <property type="term" value="P:proteolysis"/>
    <property type="evidence" value="ECO:0007669"/>
    <property type="project" value="UniProtKB-KW"/>
</dbReference>
<dbReference type="EMBL" id="JARKIK010000043">
    <property type="protein sequence ID" value="KAK8737115.1"/>
    <property type="molecule type" value="Genomic_DNA"/>
</dbReference>
<dbReference type="InterPro" id="IPR008580">
    <property type="entry name" value="PPPDE_dom"/>
</dbReference>
<feature type="compositionally biased region" description="Low complexity" evidence="4">
    <location>
        <begin position="534"/>
        <end position="558"/>
    </location>
</feature>